<dbReference type="InterPro" id="IPR019974">
    <property type="entry name" value="XPG_CS"/>
</dbReference>
<dbReference type="Proteomes" id="UP000324705">
    <property type="component" value="Chromosome 7A"/>
</dbReference>
<keyword evidence="14 18" id="KW-0539">Nucleus</keyword>
<dbReference type="SUPFAM" id="SSF88723">
    <property type="entry name" value="PIN domain-like"/>
    <property type="match status" value="1"/>
</dbReference>
<feature type="region of interest" description="Disordered" evidence="19">
    <location>
        <begin position="249"/>
        <end position="288"/>
    </location>
</feature>
<dbReference type="GO" id="GO:0002376">
    <property type="term" value="P:immune system process"/>
    <property type="evidence" value="ECO:0007669"/>
    <property type="project" value="UniProtKB-KW"/>
</dbReference>
<dbReference type="FunFam" id="1.10.150.20:FF:000011">
    <property type="entry name" value="exonuclease 1"/>
    <property type="match status" value="1"/>
</dbReference>
<comment type="similarity">
    <text evidence="18">Belongs to the XPG/RAD2 endonuclease family. EXO1 subfamily.</text>
</comment>
<dbReference type="Gramene" id="TRITD7Av1G178760.3">
    <property type="protein sequence ID" value="TRITD7Av1G178760.3"/>
    <property type="gene ID" value="TRITD7Av1G178760"/>
</dbReference>
<keyword evidence="23" id="KW-1185">Reference proteome</keyword>
<feature type="region of interest" description="Disordered" evidence="19">
    <location>
        <begin position="582"/>
        <end position="612"/>
    </location>
</feature>
<dbReference type="PRINTS" id="PR00853">
    <property type="entry name" value="XPGRADSUPER"/>
</dbReference>
<evidence type="ECO:0000256" key="1">
    <source>
        <dbReference type="ARBA" id="ARBA00004123"/>
    </source>
</evidence>
<comment type="function">
    <text evidence="16">5'-&gt;3' double-stranded DNA exonuclease which may also possess a cryptic 3'-&gt;5' double-stranded DNA exonuclease activity. Functions in DNA mismatch repair (MMR) to excise mismatch-containing DNA tracts directed by strand breaks located either 5' or 3' to the mismatch. Also exhibits endonuclease activity against 5'-overhanging flap structures similar to those generated by displacement synthesis when DNA polymerase encounters the 5'-end of a downstream Okazaki fragment. Required for somatic hypermutation (SHM) and class switch recombination (CSR) of immunoglobulin genes. Essential for male and female meiosis.</text>
</comment>
<evidence type="ECO:0000256" key="17">
    <source>
        <dbReference type="ARBA" id="ARBA00064664"/>
    </source>
</evidence>
<organism evidence="22 23">
    <name type="scientific">Triticum turgidum subsp. durum</name>
    <name type="common">Durum wheat</name>
    <name type="synonym">Triticum durum</name>
    <dbReference type="NCBI Taxonomy" id="4567"/>
    <lineage>
        <taxon>Eukaryota</taxon>
        <taxon>Viridiplantae</taxon>
        <taxon>Streptophyta</taxon>
        <taxon>Embryophyta</taxon>
        <taxon>Tracheophyta</taxon>
        <taxon>Spermatophyta</taxon>
        <taxon>Magnoliopsida</taxon>
        <taxon>Liliopsida</taxon>
        <taxon>Poales</taxon>
        <taxon>Poaceae</taxon>
        <taxon>BOP clade</taxon>
        <taxon>Pooideae</taxon>
        <taxon>Triticodae</taxon>
        <taxon>Triticeae</taxon>
        <taxon>Triticinae</taxon>
        <taxon>Triticum</taxon>
    </lineage>
</organism>
<evidence type="ECO:0000256" key="3">
    <source>
        <dbReference type="ARBA" id="ARBA00022722"/>
    </source>
</evidence>
<keyword evidence="6 18" id="KW-0227">DNA damage</keyword>
<evidence type="ECO:0000256" key="15">
    <source>
        <dbReference type="ARBA" id="ARBA00023254"/>
    </source>
</evidence>
<evidence type="ECO:0000313" key="23">
    <source>
        <dbReference type="Proteomes" id="UP000324705"/>
    </source>
</evidence>
<protein>
    <recommendedName>
        <fullName evidence="18">Exonuclease 1</fullName>
        <ecNumber evidence="18">3.1.-.-</ecNumber>
    </recommendedName>
</protein>
<evidence type="ECO:0000256" key="8">
    <source>
        <dbReference type="ARBA" id="ARBA00022839"/>
    </source>
</evidence>
<evidence type="ECO:0000256" key="9">
    <source>
        <dbReference type="ARBA" id="ARBA00022842"/>
    </source>
</evidence>
<dbReference type="GO" id="GO:0017108">
    <property type="term" value="F:5'-flap endonuclease activity"/>
    <property type="evidence" value="ECO:0007669"/>
    <property type="project" value="TreeGrafter"/>
</dbReference>
<dbReference type="InterPro" id="IPR044752">
    <property type="entry name" value="PIN-like_EXO1"/>
</dbReference>
<keyword evidence="12 18" id="KW-0238">DNA-binding</keyword>
<dbReference type="SUPFAM" id="SSF47807">
    <property type="entry name" value="5' to 3' exonuclease, C-terminal subdomain"/>
    <property type="match status" value="1"/>
</dbReference>
<dbReference type="SMART" id="SM00485">
    <property type="entry name" value="XPGN"/>
    <property type="match status" value="1"/>
</dbReference>
<evidence type="ECO:0000256" key="5">
    <source>
        <dbReference type="ARBA" id="ARBA00022759"/>
    </source>
</evidence>
<keyword evidence="7 18" id="KW-0378">Hydrolase</keyword>
<dbReference type="GO" id="GO:0051321">
    <property type="term" value="P:meiotic cell cycle"/>
    <property type="evidence" value="ECO:0007669"/>
    <property type="project" value="UniProtKB-KW"/>
</dbReference>
<sequence>MGIPNLLRFMKPFIEPVHIKKYAGQRVGIDAYSWLHKGAYSCSMELCMSPRSAGARRYISYFMHHVNLLRHHKVVPVVVFDGGSMPCKSATDEDRHKKRELSLVLGKEKLEQGNTAAAIDLFRILKTENVEFVVAPYEADAQLAYLATLDADQGGIAAVITEDSDLIAYGCTAIIFKMDRFGNGEEFRMEKTLKTVKDGLCFQDFDQNLFTGEINALTLPGPTAVDATMSLGSATTLRASINTSIIENPLRHAAETHRRRRGRCHTTPPPDPDRHQHQPNSVHQPLISQGGAFKKGTTLKASSPPTAVRAFTWETNGVMEDRQLLRPRSVRRSTPSMHRVNKTAGHLLTNGEPWSQQCPDQLDGLAGSNPCAHHRAHHNQVQGGDEASRREGEGPAAAACHRWLCPALTGSGMCVLAGCDFLPSVPGIGTKRAYSLISKHKNIDLVLSTLKLDKRYSMPDDYIDSFWKTLAVFNHARVALAPSMARAIAEGRLNPVTMETFDEFSRTISPVEFIDTSALNVASQYGSQEILTQESTITICSSEESRDDIAAFVVDDITSGEQKCNKGVLALGKFLPQKHSSPAVECKEVKPKNTPDNNPFKKRKLPTDQGKVPDQNELLIDLDEEEAVVLCSSLSRESVGPAESLDRNGVSTGLCWPLTQESVASIPNERSSKRQSQQEAIRNITNKNKDERSGLLKFFMRL</sequence>
<keyword evidence="8 18" id="KW-0269">Exonuclease</keyword>
<keyword evidence="10" id="KW-0391">Immunity</keyword>
<feature type="domain" description="XPG-I" evidence="20">
    <location>
        <begin position="126"/>
        <end position="198"/>
    </location>
</feature>
<dbReference type="Pfam" id="PF00752">
    <property type="entry name" value="XPG_N"/>
    <property type="match status" value="1"/>
</dbReference>
<dbReference type="InterPro" id="IPR029060">
    <property type="entry name" value="PIN-like_dom_sf"/>
</dbReference>
<comment type="subunit">
    <text evidence="17">Interacts with the MLH1-PMS2 heterodimer via MLH1. Interacts with MSH3. Interacts with the MSH2-MSH6 heterodimer via MSH2, and this interaction may increase the processivity of the 5'-&gt;3' exonuclease activity. Interacts with PCNA, and this interaction may both stimulate the cryptic 3'-&gt;5' exonuclease activity and suppress the 5'-&gt;3' exonuclease activity. Interacts with WRN, and this interaction stimulates both the 5'-&gt;3' exonuclease activity and cleavage of 5'-overhanging flap structures. Interacts with RECQL/RECQ1, and this interaction stimulates cleavage of 5'-overhanging flap structures. Interacts with DNA helicase ZGRF1; the interaction is increased following DNA damage induction.</text>
</comment>
<evidence type="ECO:0000259" key="21">
    <source>
        <dbReference type="SMART" id="SM00485"/>
    </source>
</evidence>
<dbReference type="Gene3D" id="3.40.50.1010">
    <property type="entry name" value="5'-nuclease"/>
    <property type="match status" value="1"/>
</dbReference>
<dbReference type="PANTHER" id="PTHR11081">
    <property type="entry name" value="FLAP ENDONUCLEASE FAMILY MEMBER"/>
    <property type="match status" value="1"/>
</dbReference>
<evidence type="ECO:0000256" key="11">
    <source>
        <dbReference type="ARBA" id="ARBA00022990"/>
    </source>
</evidence>
<evidence type="ECO:0000313" key="22">
    <source>
        <dbReference type="EMBL" id="VAI76807.1"/>
    </source>
</evidence>
<keyword evidence="4 18" id="KW-0479">Metal-binding</keyword>
<accession>A0A9R1BQ24</accession>
<dbReference type="Gene3D" id="1.10.150.20">
    <property type="entry name" value="5' to 3' exonuclease, C-terminal subdomain"/>
    <property type="match status" value="1"/>
</dbReference>
<keyword evidence="18" id="KW-0228">DNA excision</keyword>
<dbReference type="InterPro" id="IPR006086">
    <property type="entry name" value="XPG-I_dom"/>
</dbReference>
<dbReference type="GO" id="GO:0005634">
    <property type="term" value="C:nucleus"/>
    <property type="evidence" value="ECO:0007669"/>
    <property type="project" value="UniProtKB-SubCell"/>
</dbReference>
<comment type="cofactor">
    <cofactor evidence="18">
        <name>Mg(2+)</name>
        <dbReference type="ChEBI" id="CHEBI:18420"/>
    </cofactor>
    <text evidence="18">Binds 2 magnesium ions per subunit. They probably participate in the reaction catalyzed by the enzyme. May bind an additional third magnesium ion after substrate binding.</text>
</comment>
<dbReference type="AlphaFoldDB" id="A0A9R1BQ24"/>
<dbReference type="GO" id="GO:0003677">
    <property type="term" value="F:DNA binding"/>
    <property type="evidence" value="ECO:0007669"/>
    <property type="project" value="UniProtKB-UniRule"/>
</dbReference>
<dbReference type="FunFam" id="3.40.50.1010:FF:000111">
    <property type="entry name" value="Exonuclease 1"/>
    <property type="match status" value="1"/>
</dbReference>
<keyword evidence="13 18" id="KW-0234">DNA repair</keyword>
<evidence type="ECO:0000256" key="13">
    <source>
        <dbReference type="ARBA" id="ARBA00023204"/>
    </source>
</evidence>
<evidence type="ECO:0000256" key="2">
    <source>
        <dbReference type="ARBA" id="ARBA00022553"/>
    </source>
</evidence>
<dbReference type="SMART" id="SM00484">
    <property type="entry name" value="XPGI"/>
    <property type="match status" value="1"/>
</dbReference>
<dbReference type="GO" id="GO:0006281">
    <property type="term" value="P:DNA repair"/>
    <property type="evidence" value="ECO:0007669"/>
    <property type="project" value="UniProtKB-UniRule"/>
</dbReference>
<name>A0A9R1BQ24_TRITD</name>
<proteinExistence type="inferred from homology"/>
<gene>
    <name evidence="22" type="ORF">TRITD_7Av1G178760</name>
</gene>
<dbReference type="InterPro" id="IPR006085">
    <property type="entry name" value="XPG_DNA_repair_N"/>
</dbReference>
<dbReference type="EC" id="3.1.-.-" evidence="18"/>
<evidence type="ECO:0000256" key="4">
    <source>
        <dbReference type="ARBA" id="ARBA00022723"/>
    </source>
</evidence>
<evidence type="ECO:0000256" key="19">
    <source>
        <dbReference type="SAM" id="MobiDB-lite"/>
    </source>
</evidence>
<dbReference type="InterPro" id="IPR036279">
    <property type="entry name" value="5-3_exonuclease_C_sf"/>
</dbReference>
<evidence type="ECO:0000256" key="16">
    <source>
        <dbReference type="ARBA" id="ARBA00057694"/>
    </source>
</evidence>
<dbReference type="Pfam" id="PF00867">
    <property type="entry name" value="XPG_I"/>
    <property type="match status" value="1"/>
</dbReference>
<dbReference type="PROSITE" id="PS00842">
    <property type="entry name" value="XPG_2"/>
    <property type="match status" value="1"/>
</dbReference>
<dbReference type="GO" id="GO:0035312">
    <property type="term" value="F:5'-3' DNA exonuclease activity"/>
    <property type="evidence" value="ECO:0007669"/>
    <property type="project" value="UniProtKB-UniRule"/>
</dbReference>
<reference evidence="22 23" key="1">
    <citation type="submission" date="2017-09" db="EMBL/GenBank/DDBJ databases">
        <authorList>
            <consortium name="International Durum Wheat Genome Sequencing Consortium (IDWGSC)"/>
            <person name="Milanesi L."/>
        </authorList>
    </citation>
    <scope>NUCLEOTIDE SEQUENCE [LARGE SCALE GENOMIC DNA]</scope>
    <source>
        <strain evidence="23">cv. Svevo</strain>
    </source>
</reference>
<keyword evidence="9 18" id="KW-0460">Magnesium</keyword>
<keyword evidence="5" id="KW-0255">Endonuclease</keyword>
<dbReference type="EMBL" id="LT934123">
    <property type="protein sequence ID" value="VAI76807.1"/>
    <property type="molecule type" value="Genomic_DNA"/>
</dbReference>
<feature type="domain" description="XPG N-terminal" evidence="21">
    <location>
        <begin position="1"/>
        <end position="102"/>
    </location>
</feature>
<comment type="subcellular location">
    <subcellularLocation>
        <location evidence="1 18">Nucleus</location>
    </subcellularLocation>
</comment>
<dbReference type="PANTHER" id="PTHR11081:SF8">
    <property type="entry name" value="EXONUCLEASE 1"/>
    <property type="match status" value="1"/>
</dbReference>
<dbReference type="CDD" id="cd09901">
    <property type="entry name" value="H3TH_FEN1-like"/>
    <property type="match status" value="1"/>
</dbReference>
<evidence type="ECO:0000256" key="6">
    <source>
        <dbReference type="ARBA" id="ARBA00022763"/>
    </source>
</evidence>
<keyword evidence="3 18" id="KW-0540">Nuclease</keyword>
<evidence type="ECO:0000259" key="20">
    <source>
        <dbReference type="SMART" id="SM00484"/>
    </source>
</evidence>
<dbReference type="InterPro" id="IPR006084">
    <property type="entry name" value="XPG/Rad2"/>
</dbReference>
<evidence type="ECO:0000256" key="10">
    <source>
        <dbReference type="ARBA" id="ARBA00022859"/>
    </source>
</evidence>
<keyword evidence="11" id="KW-0007">Acetylation</keyword>
<evidence type="ECO:0000256" key="12">
    <source>
        <dbReference type="ARBA" id="ARBA00023125"/>
    </source>
</evidence>
<keyword evidence="15" id="KW-0469">Meiosis</keyword>
<keyword evidence="2" id="KW-0597">Phosphoprotein</keyword>
<dbReference type="OMA" id="VTKPKHI"/>
<dbReference type="CDD" id="cd09857">
    <property type="entry name" value="PIN_EXO1"/>
    <property type="match status" value="1"/>
</dbReference>
<evidence type="ECO:0000256" key="14">
    <source>
        <dbReference type="ARBA" id="ARBA00023242"/>
    </source>
</evidence>
<evidence type="ECO:0000256" key="7">
    <source>
        <dbReference type="ARBA" id="ARBA00022801"/>
    </source>
</evidence>
<keyword evidence="18" id="KW-0267">Excision nuclease</keyword>
<evidence type="ECO:0000256" key="18">
    <source>
        <dbReference type="RuleBase" id="RU910737"/>
    </source>
</evidence>
<dbReference type="GO" id="GO:0046872">
    <property type="term" value="F:metal ion binding"/>
    <property type="evidence" value="ECO:0007669"/>
    <property type="project" value="UniProtKB-UniRule"/>
</dbReference>